<dbReference type="GO" id="GO:0006567">
    <property type="term" value="P:L-threonine catabolic process"/>
    <property type="evidence" value="ECO:0007669"/>
    <property type="project" value="TreeGrafter"/>
</dbReference>
<dbReference type="NCBIfam" id="TIGR00260">
    <property type="entry name" value="thrC"/>
    <property type="match status" value="1"/>
</dbReference>
<evidence type="ECO:0000256" key="3">
    <source>
        <dbReference type="ARBA" id="ARBA00022898"/>
    </source>
</evidence>
<proteinExistence type="inferred from homology"/>
<evidence type="ECO:0000259" key="7">
    <source>
        <dbReference type="Pfam" id="PF00291"/>
    </source>
</evidence>
<dbReference type="InParanoid" id="S0EZ45"/>
<dbReference type="HOGENOM" id="CLU_028142_4_1_0"/>
<evidence type="ECO:0000256" key="5">
    <source>
        <dbReference type="NCBIfam" id="TIGR00260"/>
    </source>
</evidence>
<dbReference type="InterPro" id="IPR008712">
    <property type="entry name" value="NinF"/>
</dbReference>
<dbReference type="GO" id="GO:0006565">
    <property type="term" value="P:L-serine catabolic process"/>
    <property type="evidence" value="ECO:0007669"/>
    <property type="project" value="TreeGrafter"/>
</dbReference>
<keyword evidence="9" id="KW-1185">Reference proteome</keyword>
<dbReference type="GO" id="GO:0009097">
    <property type="term" value="P:isoleucine biosynthetic process"/>
    <property type="evidence" value="ECO:0007669"/>
    <property type="project" value="TreeGrafter"/>
</dbReference>
<dbReference type="OrthoDB" id="9778118at2"/>
<organism evidence="8 9">
    <name type="scientific">Chthonomonas calidirosea (strain DSM 23976 / ICMP 18418 / T49)</name>
    <dbReference type="NCBI Taxonomy" id="1303518"/>
    <lineage>
        <taxon>Bacteria</taxon>
        <taxon>Bacillati</taxon>
        <taxon>Armatimonadota</taxon>
        <taxon>Chthonomonadia</taxon>
        <taxon>Chthonomonadales</taxon>
        <taxon>Chthonomonadaceae</taxon>
        <taxon>Chthonomonas</taxon>
    </lineage>
</organism>
<dbReference type="Pfam" id="PF00291">
    <property type="entry name" value="PALP"/>
    <property type="match status" value="1"/>
</dbReference>
<dbReference type="PANTHER" id="PTHR48078:SF6">
    <property type="entry name" value="L-THREONINE DEHYDRATASE CATABOLIC TDCB"/>
    <property type="match status" value="1"/>
</dbReference>
<keyword evidence="4 8" id="KW-0456">Lyase</keyword>
<evidence type="ECO:0000256" key="4">
    <source>
        <dbReference type="ARBA" id="ARBA00023239"/>
    </source>
</evidence>
<dbReference type="RefSeq" id="WP_016482992.1">
    <property type="nucleotide sequence ID" value="NC_021487.1"/>
</dbReference>
<evidence type="ECO:0000256" key="1">
    <source>
        <dbReference type="ARBA" id="ARBA00001933"/>
    </source>
</evidence>
<dbReference type="InterPro" id="IPR050147">
    <property type="entry name" value="Ser/Thr_Dehydratase"/>
</dbReference>
<dbReference type="GO" id="GO:0004795">
    <property type="term" value="F:threonine synthase activity"/>
    <property type="evidence" value="ECO:0007669"/>
    <property type="project" value="UniProtKB-UniRule"/>
</dbReference>
<dbReference type="EMBL" id="HF951689">
    <property type="protein sequence ID" value="CCW35459.1"/>
    <property type="molecule type" value="Genomic_DNA"/>
</dbReference>
<feature type="domain" description="Tryptophan synthase beta chain-like PALP" evidence="7">
    <location>
        <begin position="75"/>
        <end position="378"/>
    </location>
</feature>
<dbReference type="InterPro" id="IPR036052">
    <property type="entry name" value="TrpB-like_PALP_sf"/>
</dbReference>
<evidence type="ECO:0000256" key="2">
    <source>
        <dbReference type="ARBA" id="ARBA00005517"/>
    </source>
</evidence>
<dbReference type="EC" id="4.2.3.1" evidence="5"/>
<dbReference type="PANTHER" id="PTHR48078">
    <property type="entry name" value="THREONINE DEHYDRATASE, MITOCHONDRIAL-RELATED"/>
    <property type="match status" value="1"/>
</dbReference>
<evidence type="ECO:0000256" key="6">
    <source>
        <dbReference type="PIRSR" id="PIRSR604450-51"/>
    </source>
</evidence>
<dbReference type="GO" id="GO:0009088">
    <property type="term" value="P:threonine biosynthetic process"/>
    <property type="evidence" value="ECO:0007669"/>
    <property type="project" value="UniProtKB-UniRule"/>
</dbReference>
<comment type="cofactor">
    <cofactor evidence="1 6">
        <name>pyridoxal 5'-phosphate</name>
        <dbReference type="ChEBI" id="CHEBI:597326"/>
    </cofactor>
</comment>
<protein>
    <recommendedName>
        <fullName evidence="5">Threonine synthase</fullName>
        <ecNumber evidence="5">4.2.3.1</ecNumber>
    </recommendedName>
</protein>
<dbReference type="GO" id="GO:0003941">
    <property type="term" value="F:L-serine ammonia-lyase activity"/>
    <property type="evidence" value="ECO:0007669"/>
    <property type="project" value="TreeGrafter"/>
</dbReference>
<dbReference type="InterPro" id="IPR004450">
    <property type="entry name" value="Thr_synthase-like"/>
</dbReference>
<keyword evidence="3 6" id="KW-0663">Pyridoxal phosphate</keyword>
<feature type="modified residue" description="N6-(pyridoxal phosphate)lysine" evidence="6">
    <location>
        <position position="111"/>
    </location>
</feature>
<dbReference type="AlphaFoldDB" id="S0EZ45"/>
<dbReference type="Proteomes" id="UP000014227">
    <property type="component" value="Chromosome I"/>
</dbReference>
<dbReference type="STRING" id="454171.CP488_02451"/>
<gene>
    <name evidence="8" type="ORF">CCALI_01644</name>
</gene>
<dbReference type="Pfam" id="PF05810">
    <property type="entry name" value="NinF"/>
    <property type="match status" value="1"/>
</dbReference>
<dbReference type="InterPro" id="IPR001926">
    <property type="entry name" value="TrpB-like_PALP"/>
</dbReference>
<reference evidence="9" key="1">
    <citation type="submission" date="2013-03" db="EMBL/GenBank/DDBJ databases">
        <title>Genome sequence of Chthonomonas calidirosea, the first sequenced genome from the Armatimonadetes phylum (formally candidate division OP10).</title>
        <authorList>
            <person name="Lee K.C.Y."/>
            <person name="Morgan X.C."/>
            <person name="Dunfield P.F."/>
            <person name="Tamas I."/>
            <person name="Houghton K.M."/>
            <person name="Vyssotski M."/>
            <person name="Ryan J.L.J."/>
            <person name="Lagutin K."/>
            <person name="McDonald I.R."/>
            <person name="Stott M.B."/>
        </authorList>
    </citation>
    <scope>NUCLEOTIDE SEQUENCE [LARGE SCALE GENOMIC DNA]</scope>
    <source>
        <strain evidence="9">DSM 23976 / ICMP 18418 / T49</strain>
    </source>
</reference>
<comment type="similarity">
    <text evidence="2">Belongs to the threonine synthase family.</text>
</comment>
<dbReference type="CDD" id="cd01563">
    <property type="entry name" value="Thr-synth_1"/>
    <property type="match status" value="1"/>
</dbReference>
<dbReference type="eggNOG" id="COG0498">
    <property type="taxonomic scope" value="Bacteria"/>
</dbReference>
<sequence>MSAKTLGMQCRECGKEYPLAPVHVCELCFGPLEVKLNWELIEKRVTRESIAAGPPSMWRYWDLLPVEGPPTVGKNVGWTPLVKAERLGRELGLNNLYVKNDAVNHPTLSFKDRVVAVALTKAREFGYDTVACASTGNLANSVAAHAAEGGFRSYIFIPADLEQGKVVGTLIYGTNVLAVSGCYDEVNRLCAEAGDRYGWGFVNINLRPFYGDGSKTYGYEIAEQLGWRAPDHVIVPCAGGSLISKIYKGLKELERLGLLDGPVNTRMYAAQATGCSPITTAIKTEAAVFRPQRPNTIARSIAIGNPADGYTAIETVRKSGGWAEDVTDEEVVEGIRLLARTEGIFTETAGGVTVSVTKKLAEQGRFGKDDVVVIAITGNGLKTQEAVMGRVGHTIPIEPNLNSLEAALKTEKLLATSS</sequence>
<dbReference type="PATRIC" id="fig|1303518.3.peg.1691"/>
<dbReference type="KEGG" id="ccz:CCALI_01644"/>
<evidence type="ECO:0000313" key="9">
    <source>
        <dbReference type="Proteomes" id="UP000014227"/>
    </source>
</evidence>
<evidence type="ECO:0000313" key="8">
    <source>
        <dbReference type="EMBL" id="CCW35459.1"/>
    </source>
</evidence>
<dbReference type="GO" id="GO:0004794">
    <property type="term" value="F:threonine deaminase activity"/>
    <property type="evidence" value="ECO:0007669"/>
    <property type="project" value="TreeGrafter"/>
</dbReference>
<dbReference type="Gene3D" id="3.40.50.1100">
    <property type="match status" value="2"/>
</dbReference>
<dbReference type="SUPFAM" id="SSF53686">
    <property type="entry name" value="Tryptophan synthase beta subunit-like PLP-dependent enzymes"/>
    <property type="match status" value="1"/>
</dbReference>
<accession>S0EZ45</accession>
<name>S0EZ45_CHTCT</name>